<dbReference type="EMBL" id="AEYP01018524">
    <property type="status" value="NOT_ANNOTATED_CDS"/>
    <property type="molecule type" value="Genomic_DNA"/>
</dbReference>
<proteinExistence type="predicted"/>
<evidence type="ECO:0000313" key="2">
    <source>
        <dbReference type="Ensembl" id="ENSMPUP00000016540.1"/>
    </source>
</evidence>
<protein>
    <submittedName>
        <fullName evidence="2">Uncharacterized protein</fullName>
    </submittedName>
</protein>
<dbReference type="EMBL" id="AEYP01018523">
    <property type="status" value="NOT_ANNOTATED_CDS"/>
    <property type="molecule type" value="Genomic_DNA"/>
</dbReference>
<name>M3YYY0_MUSPF</name>
<dbReference type="HOGENOM" id="CLU_2256250_0_0_1"/>
<feature type="compositionally biased region" description="Basic residues" evidence="1">
    <location>
        <begin position="26"/>
        <end position="35"/>
    </location>
</feature>
<sequence length="104" mass="10726">QNRKAGSELLKCLDPGTSPEFPKSGAGRRRRRKPHPGTESAQWGSPHAVVARPACLRCSPGLVLPPPSTSSCAGPPGLPTAPASDGQTGCGVLADSISRHPARR</sequence>
<feature type="region of interest" description="Disordered" evidence="1">
    <location>
        <begin position="1"/>
        <end position="46"/>
    </location>
</feature>
<evidence type="ECO:0000256" key="1">
    <source>
        <dbReference type="SAM" id="MobiDB-lite"/>
    </source>
</evidence>
<dbReference type="Ensembl" id="ENSMPUT00000016786.1">
    <property type="protein sequence ID" value="ENSMPUP00000016540.1"/>
    <property type="gene ID" value="ENSMPUG00000016643.1"/>
</dbReference>
<dbReference type="InParanoid" id="M3YYY0"/>
<organism evidence="2">
    <name type="scientific">Mustela putorius furo</name>
    <name type="common">European domestic ferret</name>
    <name type="synonym">Mustela furo</name>
    <dbReference type="NCBI Taxonomy" id="9669"/>
    <lineage>
        <taxon>Eukaryota</taxon>
        <taxon>Metazoa</taxon>
        <taxon>Chordata</taxon>
        <taxon>Craniata</taxon>
        <taxon>Vertebrata</taxon>
        <taxon>Euteleostomi</taxon>
        <taxon>Mammalia</taxon>
        <taxon>Eutheria</taxon>
        <taxon>Laurasiatheria</taxon>
        <taxon>Carnivora</taxon>
        <taxon>Caniformia</taxon>
        <taxon>Musteloidea</taxon>
        <taxon>Mustelidae</taxon>
        <taxon>Mustelinae</taxon>
        <taxon>Mustela</taxon>
    </lineage>
</organism>
<reference evidence="2" key="1">
    <citation type="submission" date="2024-06" db="UniProtKB">
        <authorList>
            <consortium name="Ensembl"/>
        </authorList>
    </citation>
    <scope>IDENTIFICATION</scope>
</reference>
<accession>M3YYY0</accession>
<dbReference type="AlphaFoldDB" id="M3YYY0"/>
<feature type="region of interest" description="Disordered" evidence="1">
    <location>
        <begin position="66"/>
        <end position="104"/>
    </location>
</feature>